<feature type="compositionally biased region" description="Low complexity" evidence="1">
    <location>
        <begin position="74"/>
        <end position="88"/>
    </location>
</feature>
<dbReference type="FunCoup" id="A0A2R6QVI9">
    <property type="interactions" value="82"/>
</dbReference>
<comment type="caution">
    <text evidence="4">The sequence shown here is derived from an EMBL/GenBank/DDBJ whole genome shotgun (WGS) entry which is preliminary data.</text>
</comment>
<dbReference type="SUPFAM" id="SSF46565">
    <property type="entry name" value="Chaperone J-domain"/>
    <property type="match status" value="1"/>
</dbReference>
<dbReference type="STRING" id="1590841.A0A2R6QVI9"/>
<name>A0A2R6QVI9_ACTCC</name>
<evidence type="ECO:0000259" key="3">
    <source>
        <dbReference type="PROSITE" id="PS50076"/>
    </source>
</evidence>
<dbReference type="SMART" id="SM00271">
    <property type="entry name" value="DnaJ"/>
    <property type="match status" value="1"/>
</dbReference>
<dbReference type="PROSITE" id="PS50076">
    <property type="entry name" value="DNAJ_2"/>
    <property type="match status" value="1"/>
</dbReference>
<keyword evidence="2" id="KW-0812">Transmembrane</keyword>
<dbReference type="InterPro" id="IPR050817">
    <property type="entry name" value="DjlA_DnaK_co-chaperone"/>
</dbReference>
<evidence type="ECO:0000313" key="5">
    <source>
        <dbReference type="Proteomes" id="UP000241394"/>
    </source>
</evidence>
<keyword evidence="2" id="KW-0472">Membrane</keyword>
<keyword evidence="2" id="KW-1133">Transmembrane helix</keyword>
<dbReference type="InterPro" id="IPR036869">
    <property type="entry name" value="J_dom_sf"/>
</dbReference>
<organism evidence="4 5">
    <name type="scientific">Actinidia chinensis var. chinensis</name>
    <name type="common">Chinese soft-hair kiwi</name>
    <dbReference type="NCBI Taxonomy" id="1590841"/>
    <lineage>
        <taxon>Eukaryota</taxon>
        <taxon>Viridiplantae</taxon>
        <taxon>Streptophyta</taxon>
        <taxon>Embryophyta</taxon>
        <taxon>Tracheophyta</taxon>
        <taxon>Spermatophyta</taxon>
        <taxon>Magnoliopsida</taxon>
        <taxon>eudicotyledons</taxon>
        <taxon>Gunneridae</taxon>
        <taxon>Pentapetalae</taxon>
        <taxon>asterids</taxon>
        <taxon>Ericales</taxon>
        <taxon>Actinidiaceae</taxon>
        <taxon>Actinidia</taxon>
    </lineage>
</organism>
<dbReference type="OrthoDB" id="442087at2759"/>
<dbReference type="PROSITE" id="PS00636">
    <property type="entry name" value="DNAJ_1"/>
    <property type="match status" value="1"/>
</dbReference>
<protein>
    <submittedName>
        <fullName evidence="4">Chaperone protein like</fullName>
    </submittedName>
</protein>
<dbReference type="Gramene" id="PSS15773">
    <property type="protein sequence ID" value="PSS15773"/>
    <property type="gene ID" value="CEY00_Acc13266"/>
</dbReference>
<dbReference type="OMA" id="GSIDWEC"/>
<reference evidence="5" key="2">
    <citation type="journal article" date="2018" name="BMC Genomics">
        <title>A manually annotated Actinidia chinensis var. chinensis (kiwifruit) genome highlights the challenges associated with draft genomes and gene prediction in plants.</title>
        <authorList>
            <person name="Pilkington S.M."/>
            <person name="Crowhurst R."/>
            <person name="Hilario E."/>
            <person name="Nardozza S."/>
            <person name="Fraser L."/>
            <person name="Peng Y."/>
            <person name="Gunaseelan K."/>
            <person name="Simpson R."/>
            <person name="Tahir J."/>
            <person name="Deroles S.C."/>
            <person name="Templeton K."/>
            <person name="Luo Z."/>
            <person name="Davy M."/>
            <person name="Cheng C."/>
            <person name="McNeilage M."/>
            <person name="Scaglione D."/>
            <person name="Liu Y."/>
            <person name="Zhang Q."/>
            <person name="Datson P."/>
            <person name="De Silva N."/>
            <person name="Gardiner S.E."/>
            <person name="Bassett H."/>
            <person name="Chagne D."/>
            <person name="McCallum J."/>
            <person name="Dzierzon H."/>
            <person name="Deng C."/>
            <person name="Wang Y.Y."/>
            <person name="Barron L."/>
            <person name="Manako K."/>
            <person name="Bowen J."/>
            <person name="Foster T.M."/>
            <person name="Erridge Z.A."/>
            <person name="Tiffin H."/>
            <person name="Waite C.N."/>
            <person name="Davies K.M."/>
            <person name="Grierson E.P."/>
            <person name="Laing W.A."/>
            <person name="Kirk R."/>
            <person name="Chen X."/>
            <person name="Wood M."/>
            <person name="Montefiori M."/>
            <person name="Brummell D.A."/>
            <person name="Schwinn K.E."/>
            <person name="Catanach A."/>
            <person name="Fullerton C."/>
            <person name="Li D."/>
            <person name="Meiyalaghan S."/>
            <person name="Nieuwenhuizen N."/>
            <person name="Read N."/>
            <person name="Prakash R."/>
            <person name="Hunter D."/>
            <person name="Zhang H."/>
            <person name="McKenzie M."/>
            <person name="Knabel M."/>
            <person name="Harris A."/>
            <person name="Allan A.C."/>
            <person name="Gleave A."/>
            <person name="Chen A."/>
            <person name="Janssen B.J."/>
            <person name="Plunkett B."/>
            <person name="Ampomah-Dwamena C."/>
            <person name="Voogd C."/>
            <person name="Leif D."/>
            <person name="Lafferty D."/>
            <person name="Souleyre E.J.F."/>
            <person name="Varkonyi-Gasic E."/>
            <person name="Gambi F."/>
            <person name="Hanley J."/>
            <person name="Yao J.L."/>
            <person name="Cheung J."/>
            <person name="David K.M."/>
            <person name="Warren B."/>
            <person name="Marsh K."/>
            <person name="Snowden K.C."/>
            <person name="Lin-Wang K."/>
            <person name="Brian L."/>
            <person name="Martinez-Sanchez M."/>
            <person name="Wang M."/>
            <person name="Ileperuma N."/>
            <person name="Macnee N."/>
            <person name="Campin R."/>
            <person name="McAtee P."/>
            <person name="Drummond R.S.M."/>
            <person name="Espley R.V."/>
            <person name="Ireland H.S."/>
            <person name="Wu R."/>
            <person name="Atkinson R.G."/>
            <person name="Karunairetnam S."/>
            <person name="Bulley S."/>
            <person name="Chunkath S."/>
            <person name="Hanley Z."/>
            <person name="Storey R."/>
            <person name="Thrimawithana A.H."/>
            <person name="Thomson S."/>
            <person name="David C."/>
            <person name="Testolin R."/>
            <person name="Huang H."/>
            <person name="Hellens R.P."/>
            <person name="Schaffer R.J."/>
        </authorList>
    </citation>
    <scope>NUCLEOTIDE SEQUENCE [LARGE SCALE GENOMIC DNA]</scope>
    <source>
        <strain evidence="5">cv. Red5</strain>
    </source>
</reference>
<gene>
    <name evidence="4" type="ORF">CEY00_Acc13266</name>
</gene>
<keyword evidence="5" id="KW-1185">Reference proteome</keyword>
<feature type="transmembrane region" description="Helical" evidence="2">
    <location>
        <begin position="129"/>
        <end position="146"/>
    </location>
</feature>
<dbReference type="PANTHER" id="PTHR24074">
    <property type="entry name" value="CO-CHAPERONE PROTEIN DJLA"/>
    <property type="match status" value="1"/>
</dbReference>
<dbReference type="AlphaFoldDB" id="A0A2R6QVI9"/>
<dbReference type="PRINTS" id="PR00625">
    <property type="entry name" value="JDOMAIN"/>
</dbReference>
<dbReference type="InterPro" id="IPR018253">
    <property type="entry name" value="DnaJ_domain_CS"/>
</dbReference>
<proteinExistence type="predicted"/>
<sequence>MDHYEVLGLSRNATKEEIKEAFRKLAMEFHPDKHSHSSNSVRDAATLRFKLASHAYETLIDDRKRADYNHRSYNNNNGPTTTGFNSSSYGYSPRSGTNSSYGYYRRARNGDAFVSKIEIALRYLKTRSFLLNLAFAGVLLSGTVIIDTSRDALWKMHNPGKSFEDAMESVEKAKGVKR</sequence>
<evidence type="ECO:0000256" key="2">
    <source>
        <dbReference type="SAM" id="Phobius"/>
    </source>
</evidence>
<dbReference type="EMBL" id="NKQK01000012">
    <property type="protein sequence ID" value="PSS15773.1"/>
    <property type="molecule type" value="Genomic_DNA"/>
</dbReference>
<evidence type="ECO:0000256" key="1">
    <source>
        <dbReference type="SAM" id="MobiDB-lite"/>
    </source>
</evidence>
<dbReference type="InParanoid" id="A0A2R6QVI9"/>
<dbReference type="Proteomes" id="UP000241394">
    <property type="component" value="Chromosome LG12"/>
</dbReference>
<dbReference type="Gene3D" id="1.10.287.110">
    <property type="entry name" value="DnaJ domain"/>
    <property type="match status" value="1"/>
</dbReference>
<dbReference type="InterPro" id="IPR001623">
    <property type="entry name" value="DnaJ_domain"/>
</dbReference>
<reference evidence="4 5" key="1">
    <citation type="submission" date="2017-07" db="EMBL/GenBank/DDBJ databases">
        <title>An improved, manually edited Actinidia chinensis var. chinensis (kiwifruit) genome highlights the challenges associated with draft genomes and gene prediction in plants.</title>
        <authorList>
            <person name="Pilkington S."/>
            <person name="Crowhurst R."/>
            <person name="Hilario E."/>
            <person name="Nardozza S."/>
            <person name="Fraser L."/>
            <person name="Peng Y."/>
            <person name="Gunaseelan K."/>
            <person name="Simpson R."/>
            <person name="Tahir J."/>
            <person name="Deroles S."/>
            <person name="Templeton K."/>
            <person name="Luo Z."/>
            <person name="Davy M."/>
            <person name="Cheng C."/>
            <person name="Mcneilage M."/>
            <person name="Scaglione D."/>
            <person name="Liu Y."/>
            <person name="Zhang Q."/>
            <person name="Datson P."/>
            <person name="De Silva N."/>
            <person name="Gardiner S."/>
            <person name="Bassett H."/>
            <person name="Chagne D."/>
            <person name="Mccallum J."/>
            <person name="Dzierzon H."/>
            <person name="Deng C."/>
            <person name="Wang Y.-Y."/>
            <person name="Barron N."/>
            <person name="Manako K."/>
            <person name="Bowen J."/>
            <person name="Foster T."/>
            <person name="Erridge Z."/>
            <person name="Tiffin H."/>
            <person name="Waite C."/>
            <person name="Davies K."/>
            <person name="Grierson E."/>
            <person name="Laing W."/>
            <person name="Kirk R."/>
            <person name="Chen X."/>
            <person name="Wood M."/>
            <person name="Montefiori M."/>
            <person name="Brummell D."/>
            <person name="Schwinn K."/>
            <person name="Catanach A."/>
            <person name="Fullerton C."/>
            <person name="Li D."/>
            <person name="Meiyalaghan S."/>
            <person name="Nieuwenhuizen N."/>
            <person name="Read N."/>
            <person name="Prakash R."/>
            <person name="Hunter D."/>
            <person name="Zhang H."/>
            <person name="Mckenzie M."/>
            <person name="Knabel M."/>
            <person name="Harris A."/>
            <person name="Allan A."/>
            <person name="Chen A."/>
            <person name="Janssen B."/>
            <person name="Plunkett B."/>
            <person name="Dwamena C."/>
            <person name="Voogd C."/>
            <person name="Leif D."/>
            <person name="Lafferty D."/>
            <person name="Souleyre E."/>
            <person name="Varkonyi-Gasic E."/>
            <person name="Gambi F."/>
            <person name="Hanley J."/>
            <person name="Yao J.-L."/>
            <person name="Cheung J."/>
            <person name="David K."/>
            <person name="Warren B."/>
            <person name="Marsh K."/>
            <person name="Snowden K."/>
            <person name="Lin-Wang K."/>
            <person name="Brian L."/>
            <person name="Martinez-Sanchez M."/>
            <person name="Wang M."/>
            <person name="Ileperuma N."/>
            <person name="Macnee N."/>
            <person name="Campin R."/>
            <person name="Mcatee P."/>
            <person name="Drummond R."/>
            <person name="Espley R."/>
            <person name="Ireland H."/>
            <person name="Wu R."/>
            <person name="Atkinson R."/>
            <person name="Karunairetnam S."/>
            <person name="Bulley S."/>
            <person name="Chunkath S."/>
            <person name="Hanley Z."/>
            <person name="Storey R."/>
            <person name="Thrimawithana A."/>
            <person name="Thomson S."/>
            <person name="David C."/>
            <person name="Testolin R."/>
        </authorList>
    </citation>
    <scope>NUCLEOTIDE SEQUENCE [LARGE SCALE GENOMIC DNA]</scope>
    <source>
        <strain evidence="5">cv. Red5</strain>
        <tissue evidence="4">Young leaf</tissue>
    </source>
</reference>
<accession>A0A2R6QVI9</accession>
<feature type="domain" description="J" evidence="3">
    <location>
        <begin position="2"/>
        <end position="72"/>
    </location>
</feature>
<feature type="region of interest" description="Disordered" evidence="1">
    <location>
        <begin position="72"/>
        <end position="91"/>
    </location>
</feature>
<dbReference type="CDD" id="cd06257">
    <property type="entry name" value="DnaJ"/>
    <property type="match status" value="1"/>
</dbReference>
<evidence type="ECO:0000313" key="4">
    <source>
        <dbReference type="EMBL" id="PSS15773.1"/>
    </source>
</evidence>
<dbReference type="Pfam" id="PF00226">
    <property type="entry name" value="DnaJ"/>
    <property type="match status" value="1"/>
</dbReference>